<reference evidence="1 2" key="1">
    <citation type="journal article" date="2018" name="Syst. Appl. Microbiol.">
        <title>Ereboglobus luteus gen. nov. sp. nov. from cockroach guts, and new insights into the oxygen relationship of the genera Opitutus and Didymococcus (Verrucomicrobia: Opitutaceae).</title>
        <authorList>
            <person name="Tegtmeier D."/>
            <person name="Belitz A."/>
            <person name="Radek R."/>
            <person name="Heimerl T."/>
            <person name="Brune A."/>
        </authorList>
    </citation>
    <scope>NUCLEOTIDE SEQUENCE [LARGE SCALE GENOMIC DNA]</scope>
    <source>
        <strain evidence="1 2">Ho45</strain>
    </source>
</reference>
<accession>A0A2U8E557</accession>
<organism evidence="1 2">
    <name type="scientific">Ereboglobus luteus</name>
    <dbReference type="NCBI Taxonomy" id="1796921"/>
    <lineage>
        <taxon>Bacteria</taxon>
        <taxon>Pseudomonadati</taxon>
        <taxon>Verrucomicrobiota</taxon>
        <taxon>Opitutia</taxon>
        <taxon>Opitutales</taxon>
        <taxon>Opitutaceae</taxon>
        <taxon>Ereboglobus</taxon>
    </lineage>
</organism>
<sequence>MKQLFETHVAISGFRVKRRFSSAHQNGIVPRRATPAQSRCCQNYEKIFFCFPNAPAIPRPGFDQCADAQSSNRQSRIVWRAYFFNPCR</sequence>
<dbReference type="KEGG" id="elut:CKA38_12690"/>
<protein>
    <submittedName>
        <fullName evidence="1">Uncharacterized protein</fullName>
    </submittedName>
</protein>
<evidence type="ECO:0000313" key="2">
    <source>
        <dbReference type="Proteomes" id="UP000244896"/>
    </source>
</evidence>
<gene>
    <name evidence="1" type="ORF">CKA38_12690</name>
</gene>
<dbReference type="EMBL" id="CP023004">
    <property type="protein sequence ID" value="AWI09993.1"/>
    <property type="molecule type" value="Genomic_DNA"/>
</dbReference>
<dbReference type="AlphaFoldDB" id="A0A2U8E557"/>
<evidence type="ECO:0000313" key="1">
    <source>
        <dbReference type="EMBL" id="AWI09993.1"/>
    </source>
</evidence>
<name>A0A2U8E557_9BACT</name>
<dbReference type="Proteomes" id="UP000244896">
    <property type="component" value="Chromosome"/>
</dbReference>
<proteinExistence type="predicted"/>
<keyword evidence="2" id="KW-1185">Reference proteome</keyword>